<dbReference type="EMBL" id="JAPFFF010000028">
    <property type="protein sequence ID" value="KAK8846897.1"/>
    <property type="molecule type" value="Genomic_DNA"/>
</dbReference>
<dbReference type="InterPro" id="IPR013126">
    <property type="entry name" value="Hsp_70_fam"/>
</dbReference>
<evidence type="ECO:0000313" key="7">
    <source>
        <dbReference type="Proteomes" id="UP001470230"/>
    </source>
</evidence>
<accession>A0ABR2HHK1</accession>
<evidence type="ECO:0000256" key="4">
    <source>
        <dbReference type="ARBA" id="ARBA00022840"/>
    </source>
</evidence>
<comment type="subcellular location">
    <subcellularLocation>
        <location evidence="1">Endoplasmic reticulum lumen</location>
    </subcellularLocation>
</comment>
<name>A0ABR2HHK1_9EUKA</name>
<feature type="non-terminal residue" evidence="6">
    <location>
        <position position="443"/>
    </location>
</feature>
<dbReference type="PANTHER" id="PTHR45639">
    <property type="entry name" value="HSC70CB, ISOFORM G-RELATED"/>
    <property type="match status" value="1"/>
</dbReference>
<protein>
    <submittedName>
        <fullName evidence="6">Hypoxia up-regulated protein 1</fullName>
    </submittedName>
</protein>
<comment type="caution">
    <text evidence="6">The sequence shown here is derived from an EMBL/GenBank/DDBJ whole genome shotgun (WGS) entry which is preliminary data.</text>
</comment>
<keyword evidence="3" id="KW-0547">Nucleotide-binding</keyword>
<dbReference type="Gene3D" id="3.90.640.10">
    <property type="entry name" value="Actin, Chain A, domain 4"/>
    <property type="match status" value="1"/>
</dbReference>
<dbReference type="Gene3D" id="3.30.420.40">
    <property type="match status" value="2"/>
</dbReference>
<evidence type="ECO:0000256" key="3">
    <source>
        <dbReference type="ARBA" id="ARBA00022741"/>
    </source>
</evidence>
<dbReference type="PANTHER" id="PTHR45639:SF3">
    <property type="entry name" value="HYPOXIA UP-REGULATED PROTEIN 1"/>
    <property type="match status" value="1"/>
</dbReference>
<dbReference type="Pfam" id="PF00012">
    <property type="entry name" value="HSP70"/>
    <property type="match status" value="1"/>
</dbReference>
<evidence type="ECO:0000313" key="6">
    <source>
        <dbReference type="EMBL" id="KAK8846897.1"/>
    </source>
</evidence>
<proteinExistence type="predicted"/>
<keyword evidence="2" id="KW-0732">Signal</keyword>
<organism evidence="6 7">
    <name type="scientific">Tritrichomonas musculus</name>
    <dbReference type="NCBI Taxonomy" id="1915356"/>
    <lineage>
        <taxon>Eukaryota</taxon>
        <taxon>Metamonada</taxon>
        <taxon>Parabasalia</taxon>
        <taxon>Tritrichomonadida</taxon>
        <taxon>Tritrichomonadidae</taxon>
        <taxon>Tritrichomonas</taxon>
    </lineage>
</organism>
<keyword evidence="7" id="KW-1185">Reference proteome</keyword>
<evidence type="ECO:0000256" key="5">
    <source>
        <dbReference type="ARBA" id="ARBA00023186"/>
    </source>
</evidence>
<dbReference type="Proteomes" id="UP001470230">
    <property type="component" value="Unassembled WGS sequence"/>
</dbReference>
<keyword evidence="5" id="KW-0143">Chaperone</keyword>
<gene>
    <name evidence="6" type="ORF">M9Y10_019462</name>
</gene>
<keyword evidence="4" id="KW-0067">ATP-binding</keyword>
<dbReference type="InterPro" id="IPR043129">
    <property type="entry name" value="ATPase_NBD"/>
</dbReference>
<dbReference type="InterPro" id="IPR018181">
    <property type="entry name" value="Heat_shock_70_CS"/>
</dbReference>
<reference evidence="6 7" key="1">
    <citation type="submission" date="2024-04" db="EMBL/GenBank/DDBJ databases">
        <title>Tritrichomonas musculus Genome.</title>
        <authorList>
            <person name="Alves-Ferreira E."/>
            <person name="Grigg M."/>
            <person name="Lorenzi H."/>
            <person name="Galac M."/>
        </authorList>
    </citation>
    <scope>NUCLEOTIDE SEQUENCE [LARGE SCALE GENOMIC DNA]</scope>
    <source>
        <strain evidence="6 7">EAF2021</strain>
    </source>
</reference>
<evidence type="ECO:0000256" key="2">
    <source>
        <dbReference type="ARBA" id="ARBA00022729"/>
    </source>
</evidence>
<evidence type="ECO:0000256" key="1">
    <source>
        <dbReference type="ARBA" id="ARBA00004319"/>
    </source>
</evidence>
<dbReference type="PROSITE" id="PS01036">
    <property type="entry name" value="HSP70_3"/>
    <property type="match status" value="1"/>
</dbReference>
<sequence length="443" mass="51089">MTIREKSYLQNALTVAGINCIQFVTSTFAPIELYVNEKKYGSRTDNSAVFIDIGHGGVRVSGFEFDQTKIVQKFGLYDDKIGGKTIDENLLNLVINKYKIKMPTDNIEYSKNRLALLADIRKAREKLTVNPTGISFEFKSKTITITRKDIDDCSYEIKQALNQMIESLKQNNPNLLMSGCIQLLGGCSRIPCLQEHIKKLLPNFRLLKTIDVASAVCMGACYRINDEIPTKIQVHESLFTSEIIMETYENAYRIFSSEKAESFNPVVRLNNYEQQQYVTLIDKNDENREFMRFSINTPRFNYFNAYYYSTINLDFSLNNFLIPVPNKPLLIQQNRRQVPLSISYDNVGWEVSSDELAKSKNVINSMMKAVQKRLIVEKHLNSIDAYKIYVQRKLKSYGFLNWRNFAFSGICSYIDARCKSCLEQNKIECSDEKINSILYDFKA</sequence>
<dbReference type="SUPFAM" id="SSF53067">
    <property type="entry name" value="Actin-like ATPase domain"/>
    <property type="match status" value="1"/>
</dbReference>